<dbReference type="InterPro" id="IPR004323">
    <property type="entry name" value="Ion_tolerance_CutA"/>
</dbReference>
<dbReference type="AlphaFoldDB" id="A0A382VA30"/>
<evidence type="ECO:0000313" key="2">
    <source>
        <dbReference type="EMBL" id="SVD42895.1"/>
    </source>
</evidence>
<dbReference type="InterPro" id="IPR011322">
    <property type="entry name" value="N-reg_PII-like_a/b"/>
</dbReference>
<dbReference type="PANTHER" id="PTHR23419:SF8">
    <property type="entry name" value="FI09726P"/>
    <property type="match status" value="1"/>
</dbReference>
<dbReference type="Pfam" id="PF03091">
    <property type="entry name" value="CutA1"/>
    <property type="match status" value="1"/>
</dbReference>
<gene>
    <name evidence="2" type="ORF">METZ01_LOCUS395749</name>
</gene>
<reference evidence="2" key="1">
    <citation type="submission" date="2018-05" db="EMBL/GenBank/DDBJ databases">
        <authorList>
            <person name="Lanie J.A."/>
            <person name="Ng W.-L."/>
            <person name="Kazmierczak K.M."/>
            <person name="Andrzejewski T.M."/>
            <person name="Davidsen T.M."/>
            <person name="Wayne K.J."/>
            <person name="Tettelin H."/>
            <person name="Glass J.I."/>
            <person name="Rusch D."/>
            <person name="Podicherti R."/>
            <person name="Tsui H.-C.T."/>
            <person name="Winkler M.E."/>
        </authorList>
    </citation>
    <scope>NUCLEOTIDE SEQUENCE</scope>
</reference>
<dbReference type="Gene3D" id="3.30.70.120">
    <property type="match status" value="1"/>
</dbReference>
<sequence>MSEYVIVFVTTGSVEEAKQIAEVLVDQQLVACVNIMPEILSIYHWQGKVEKDIEAKMIIKTKSSLINQLIQTVKNMHSYDVCEVTAVPIISGNSDYLKWIDESVHER</sequence>
<comment type="similarity">
    <text evidence="1">Belongs to the CutA family.</text>
</comment>
<name>A0A382VA30_9ZZZZ</name>
<dbReference type="EMBL" id="UINC01150053">
    <property type="protein sequence ID" value="SVD42895.1"/>
    <property type="molecule type" value="Genomic_DNA"/>
</dbReference>
<protein>
    <recommendedName>
        <fullName evidence="3">Cytochrome C biogenesis protein CcdA</fullName>
    </recommendedName>
</protein>
<organism evidence="2">
    <name type="scientific">marine metagenome</name>
    <dbReference type="NCBI Taxonomy" id="408172"/>
    <lineage>
        <taxon>unclassified sequences</taxon>
        <taxon>metagenomes</taxon>
        <taxon>ecological metagenomes</taxon>
    </lineage>
</organism>
<dbReference type="GO" id="GO:0010038">
    <property type="term" value="P:response to metal ion"/>
    <property type="evidence" value="ECO:0007669"/>
    <property type="project" value="InterPro"/>
</dbReference>
<proteinExistence type="inferred from homology"/>
<accession>A0A382VA30</accession>
<evidence type="ECO:0000256" key="1">
    <source>
        <dbReference type="ARBA" id="ARBA00010169"/>
    </source>
</evidence>
<dbReference type="SUPFAM" id="SSF54913">
    <property type="entry name" value="GlnB-like"/>
    <property type="match status" value="1"/>
</dbReference>
<dbReference type="InterPro" id="IPR015867">
    <property type="entry name" value="N-reg_PII/ATP_PRibTrfase_C"/>
</dbReference>
<dbReference type="GO" id="GO:0005507">
    <property type="term" value="F:copper ion binding"/>
    <property type="evidence" value="ECO:0007669"/>
    <property type="project" value="TreeGrafter"/>
</dbReference>
<dbReference type="PANTHER" id="PTHR23419">
    <property type="entry name" value="DIVALENT CATION TOLERANCE CUTA-RELATED"/>
    <property type="match status" value="1"/>
</dbReference>
<evidence type="ECO:0008006" key="3">
    <source>
        <dbReference type="Google" id="ProtNLM"/>
    </source>
</evidence>